<dbReference type="Pfam" id="PF13280">
    <property type="entry name" value="WYL"/>
    <property type="match status" value="1"/>
</dbReference>
<dbReference type="InterPro" id="IPR051534">
    <property type="entry name" value="CBASS_pafABC_assoc_protein"/>
</dbReference>
<keyword evidence="1" id="KW-0805">Transcription regulation</keyword>
<keyword evidence="6" id="KW-1185">Reference proteome</keyword>
<evidence type="ECO:0000313" key="5">
    <source>
        <dbReference type="EMBL" id="SKC40513.1"/>
    </source>
</evidence>
<dbReference type="PROSITE" id="PS00894">
    <property type="entry name" value="HTH_DEOR_1"/>
    <property type="match status" value="1"/>
</dbReference>
<evidence type="ECO:0000256" key="2">
    <source>
        <dbReference type="ARBA" id="ARBA00023125"/>
    </source>
</evidence>
<proteinExistence type="predicted"/>
<evidence type="ECO:0000259" key="4">
    <source>
        <dbReference type="PROSITE" id="PS51000"/>
    </source>
</evidence>
<accession>A0ABY1LH91</accession>
<protein>
    <submittedName>
        <fullName evidence="5">Predicted DNA-binding transcriptional regulator YafY, contains an HTH and WYL domains</fullName>
    </submittedName>
</protein>
<feature type="domain" description="HTH deoR-type" evidence="4">
    <location>
        <begin position="2"/>
        <end position="61"/>
    </location>
</feature>
<dbReference type="PIRSF" id="PIRSF016838">
    <property type="entry name" value="PafC"/>
    <property type="match status" value="1"/>
</dbReference>
<dbReference type="PROSITE" id="PS51000">
    <property type="entry name" value="HTH_DEOR_2"/>
    <property type="match status" value="1"/>
</dbReference>
<dbReference type="Gene3D" id="1.10.10.10">
    <property type="entry name" value="Winged helix-like DNA-binding domain superfamily/Winged helix DNA-binding domain"/>
    <property type="match status" value="1"/>
</dbReference>
<keyword evidence="2 5" id="KW-0238">DNA-binding</keyword>
<dbReference type="PROSITE" id="PS52050">
    <property type="entry name" value="WYL"/>
    <property type="match status" value="1"/>
</dbReference>
<dbReference type="PANTHER" id="PTHR34580:SF1">
    <property type="entry name" value="PROTEIN PAFC"/>
    <property type="match status" value="1"/>
</dbReference>
<dbReference type="SUPFAM" id="SSF46785">
    <property type="entry name" value="Winged helix' DNA-binding domain"/>
    <property type="match status" value="1"/>
</dbReference>
<dbReference type="PANTHER" id="PTHR34580">
    <property type="match status" value="1"/>
</dbReference>
<dbReference type="Proteomes" id="UP000190827">
    <property type="component" value="Unassembled WGS sequence"/>
</dbReference>
<dbReference type="GO" id="GO:0003677">
    <property type="term" value="F:DNA binding"/>
    <property type="evidence" value="ECO:0007669"/>
    <property type="project" value="UniProtKB-KW"/>
</dbReference>
<evidence type="ECO:0000313" key="6">
    <source>
        <dbReference type="Proteomes" id="UP000190827"/>
    </source>
</evidence>
<sequence>MRADRLIQVLLMLQSRPQVTAAEVAAGLEVSIPTARRDLEALSSAGIPVYPVRGRNGGWRLLDGAKTNLTGLTEPEVTALFALLGNNEALPPPAATRAIAKLVRSVPSTFRSGAERVATATIRSAAWGRLEPGETPDSITVLHHAIAAQRRISFTYRDGAPREVVPLVVASKGGIWYLVGARVLEGKDTADPASLRLFRVDRIGDAEVTADRGYVFEGFDAAAVWDAMADHVEGLRGSVQAELLVNATAVQPLLKAFGIHAAVTGEQPDGRSLITVHAHTVTGLAEQLAGWTSAAQVLNPTEVRKALAAIGQRLADTYRE</sequence>
<evidence type="ECO:0000256" key="1">
    <source>
        <dbReference type="ARBA" id="ARBA00023015"/>
    </source>
</evidence>
<comment type="caution">
    <text evidence="5">The sequence shown here is derived from an EMBL/GenBank/DDBJ whole genome shotgun (WGS) entry which is preliminary data.</text>
</comment>
<keyword evidence="3" id="KW-0804">Transcription</keyword>
<dbReference type="InterPro" id="IPR036388">
    <property type="entry name" value="WH-like_DNA-bd_sf"/>
</dbReference>
<dbReference type="InterPro" id="IPR001034">
    <property type="entry name" value="DeoR_HTH"/>
</dbReference>
<name>A0ABY1LH91_9MICO</name>
<dbReference type="InterPro" id="IPR026881">
    <property type="entry name" value="WYL_dom"/>
</dbReference>
<dbReference type="RefSeq" id="WP_079704669.1">
    <property type="nucleotide sequence ID" value="NZ_FUZO01000001.1"/>
</dbReference>
<organism evidence="5 6">
    <name type="scientific">Plantibacter cousiniae</name>
    <name type="common">nom. nud.</name>
    <dbReference type="NCBI Taxonomy" id="199709"/>
    <lineage>
        <taxon>Bacteria</taxon>
        <taxon>Bacillati</taxon>
        <taxon>Actinomycetota</taxon>
        <taxon>Actinomycetes</taxon>
        <taxon>Micrococcales</taxon>
        <taxon>Microbacteriaceae</taxon>
        <taxon>Plantibacter</taxon>
    </lineage>
</organism>
<dbReference type="EMBL" id="FUZO01000001">
    <property type="protein sequence ID" value="SKC40513.1"/>
    <property type="molecule type" value="Genomic_DNA"/>
</dbReference>
<dbReference type="Pfam" id="PF08279">
    <property type="entry name" value="HTH_11"/>
    <property type="match status" value="1"/>
</dbReference>
<gene>
    <name evidence="5" type="ORF">SAMN06295973_0618</name>
</gene>
<dbReference type="InterPro" id="IPR028349">
    <property type="entry name" value="PafC-like"/>
</dbReference>
<dbReference type="InterPro" id="IPR013196">
    <property type="entry name" value="HTH_11"/>
</dbReference>
<dbReference type="InterPro" id="IPR036390">
    <property type="entry name" value="WH_DNA-bd_sf"/>
</dbReference>
<dbReference type="InterPro" id="IPR057727">
    <property type="entry name" value="WCX_dom"/>
</dbReference>
<dbReference type="Pfam" id="PF25583">
    <property type="entry name" value="WCX"/>
    <property type="match status" value="1"/>
</dbReference>
<evidence type="ECO:0000256" key="3">
    <source>
        <dbReference type="ARBA" id="ARBA00023163"/>
    </source>
</evidence>
<dbReference type="InterPro" id="IPR018356">
    <property type="entry name" value="Tscrpt_reg_HTH_DeoR_CS"/>
</dbReference>
<reference evidence="5 6" key="1">
    <citation type="submission" date="2017-02" db="EMBL/GenBank/DDBJ databases">
        <authorList>
            <person name="Varghese N."/>
            <person name="Submissions S."/>
        </authorList>
    </citation>
    <scope>NUCLEOTIDE SEQUENCE [LARGE SCALE GENOMIC DNA]</scope>
    <source>
        <strain evidence="5 6">VKM Ac-1787</strain>
    </source>
</reference>